<dbReference type="GO" id="GO:0016567">
    <property type="term" value="P:protein ubiquitination"/>
    <property type="evidence" value="ECO:0007669"/>
    <property type="project" value="InterPro"/>
</dbReference>
<dbReference type="InterPro" id="IPR044231">
    <property type="entry name" value="SP1/SPL1"/>
</dbReference>
<dbReference type="PANTHER" id="PTHR47568:SF2">
    <property type="entry name" value="E3 UBIQUITIN-PROTEIN LIGASE SP1-RELATED"/>
    <property type="match status" value="1"/>
</dbReference>
<dbReference type="GO" id="GO:0004842">
    <property type="term" value="F:ubiquitin-protein transferase activity"/>
    <property type="evidence" value="ECO:0007669"/>
    <property type="project" value="InterPro"/>
</dbReference>
<proteinExistence type="predicted"/>
<organism evidence="1 2">
    <name type="scientific">Panicum virgatum</name>
    <name type="common">Blackwell switchgrass</name>
    <dbReference type="NCBI Taxonomy" id="38727"/>
    <lineage>
        <taxon>Eukaryota</taxon>
        <taxon>Viridiplantae</taxon>
        <taxon>Streptophyta</taxon>
        <taxon>Embryophyta</taxon>
        <taxon>Tracheophyta</taxon>
        <taxon>Spermatophyta</taxon>
        <taxon>Magnoliopsida</taxon>
        <taxon>Liliopsida</taxon>
        <taxon>Poales</taxon>
        <taxon>Poaceae</taxon>
        <taxon>PACMAD clade</taxon>
        <taxon>Panicoideae</taxon>
        <taxon>Panicodae</taxon>
        <taxon>Paniceae</taxon>
        <taxon>Panicinae</taxon>
        <taxon>Panicum</taxon>
        <taxon>Panicum sect. Hiantes</taxon>
    </lineage>
</organism>
<keyword evidence="2" id="KW-1185">Reference proteome</keyword>
<evidence type="ECO:0000313" key="1">
    <source>
        <dbReference type="EMBL" id="KAG2624726.1"/>
    </source>
</evidence>
<dbReference type="AlphaFoldDB" id="A0A8T0UU80"/>
<reference evidence="1" key="1">
    <citation type="submission" date="2020-05" db="EMBL/GenBank/DDBJ databases">
        <title>WGS assembly of Panicum virgatum.</title>
        <authorList>
            <person name="Lovell J.T."/>
            <person name="Jenkins J."/>
            <person name="Shu S."/>
            <person name="Juenger T.E."/>
            <person name="Schmutz J."/>
        </authorList>
    </citation>
    <scope>NUCLEOTIDE SEQUENCE</scope>
    <source>
        <strain evidence="1">AP13</strain>
    </source>
</reference>
<dbReference type="EMBL" id="CM029041">
    <property type="protein sequence ID" value="KAG2624726.1"/>
    <property type="molecule type" value="Genomic_DNA"/>
</dbReference>
<sequence length="83" mass="9482">MWTLRIKRTERVLPTGTSLTIVSEEQAIKDDVGTVRIQQLDKGPFYGSPTYLESWEMVQVIPACFHFLCNIWCLPSSKACSIF</sequence>
<gene>
    <name evidence="1" type="ORF">PVAP13_3KG219827</name>
</gene>
<dbReference type="Proteomes" id="UP000823388">
    <property type="component" value="Chromosome 3K"/>
</dbReference>
<protein>
    <submittedName>
        <fullName evidence="1">Uncharacterized protein</fullName>
    </submittedName>
</protein>
<dbReference type="PANTHER" id="PTHR47568">
    <property type="match status" value="1"/>
</dbReference>
<accession>A0A8T0UU80</accession>
<comment type="caution">
    <text evidence="1">The sequence shown here is derived from an EMBL/GenBank/DDBJ whole genome shotgun (WGS) entry which is preliminary data.</text>
</comment>
<name>A0A8T0UU80_PANVG</name>
<evidence type="ECO:0000313" key="2">
    <source>
        <dbReference type="Proteomes" id="UP000823388"/>
    </source>
</evidence>